<dbReference type="InterPro" id="IPR024213">
    <property type="entry name" value="DUF3822"/>
</dbReference>
<gene>
    <name evidence="1" type="ORF">A4V02_12975</name>
</gene>
<dbReference type="GeneID" id="65537788"/>
<dbReference type="Pfam" id="PF12864">
    <property type="entry name" value="DUF3822"/>
    <property type="match status" value="1"/>
</dbReference>
<reference evidence="2" key="1">
    <citation type="submission" date="2016-04" db="EMBL/GenBank/DDBJ databases">
        <title>Complete Genome Sequences of Twelve Strains of a Stable Defined Moderately Diverse Mouse Microbiota 2 (sDMDMm2).</title>
        <authorList>
            <person name="Uchimura Y."/>
            <person name="Wyss M."/>
            <person name="Brugiroux S."/>
            <person name="Limenitakis J.P."/>
            <person name="Stecher B."/>
            <person name="McCoy K.D."/>
            <person name="Macpherson A.J."/>
        </authorList>
    </citation>
    <scope>NUCLEOTIDE SEQUENCE [LARGE SCALE GENOMIC DNA]</scope>
    <source>
        <strain evidence="2">YL27</strain>
    </source>
</reference>
<accession>A0A1Z2XFY6</accession>
<evidence type="ECO:0008006" key="3">
    <source>
        <dbReference type="Google" id="ProtNLM"/>
    </source>
</evidence>
<evidence type="ECO:0000313" key="1">
    <source>
        <dbReference type="EMBL" id="ANU64543.1"/>
    </source>
</evidence>
<protein>
    <recommendedName>
        <fullName evidence="3">DUF3822 family protein</fullName>
    </recommendedName>
</protein>
<dbReference type="Proteomes" id="UP000186351">
    <property type="component" value="Chromosome"/>
</dbReference>
<dbReference type="Gene3D" id="3.30.420.260">
    <property type="match status" value="1"/>
</dbReference>
<dbReference type="EMBL" id="CP015402">
    <property type="protein sequence ID" value="ANU64543.1"/>
    <property type="molecule type" value="Genomic_DNA"/>
</dbReference>
<evidence type="ECO:0000313" key="2">
    <source>
        <dbReference type="Proteomes" id="UP000186351"/>
    </source>
</evidence>
<dbReference type="OrthoDB" id="658622at2"/>
<organism evidence="1 2">
    <name type="scientific">Muribaculum intestinale</name>
    <dbReference type="NCBI Taxonomy" id="1796646"/>
    <lineage>
        <taxon>Bacteria</taxon>
        <taxon>Pseudomonadati</taxon>
        <taxon>Bacteroidota</taxon>
        <taxon>Bacteroidia</taxon>
        <taxon>Bacteroidales</taxon>
        <taxon>Muribaculaceae</taxon>
        <taxon>Muribaculum</taxon>
    </lineage>
</organism>
<accession>A0A1B1SCK4</accession>
<dbReference type="RefSeq" id="WP_068961820.1">
    <property type="nucleotide sequence ID" value="NZ_CAJTAP010000020.1"/>
</dbReference>
<dbReference type="AlphaFoldDB" id="A0A1B1SCK4"/>
<dbReference type="STRING" id="1796646.A4V02_12975"/>
<dbReference type="CDD" id="cd24013">
    <property type="entry name" value="ASKHA_ATPase_BT3980-like"/>
    <property type="match status" value="1"/>
</dbReference>
<dbReference type="Gene3D" id="3.30.420.250">
    <property type="match status" value="1"/>
</dbReference>
<keyword evidence="2" id="KW-1185">Reference proteome</keyword>
<name>A0A1B1SCK4_9BACT</name>
<sequence>MGKCVIDKENVVAPGRCHLILDVDETRLGVTVIDPIVSDPLWRSIELTPALSPSRGAGFVESGSEALVKSLEEAVYDNPVLLSGFSSVEVILHTPWFAMVPPEISADAEMRMTVAEASVPEEAADATMIELPPLSAEAPDFVMYADTRLVDFLRRTFANPMFRHPLEVMCRYFMGTDPLGVSGKMLARFAPRRVDLMAFGNSGPVFANSFECMSPVDAVYFILAVREWLDIGVNGELLLAGDAAMREAVTPVLRKYIGFAMPLPLPSRVASGNVAMPFHAEALAVMYMKNINNPADRPSCE</sequence>
<proteinExistence type="predicted"/>
<dbReference type="KEGG" id="pary:A4V02_12975"/>